<evidence type="ECO:0000313" key="1">
    <source>
        <dbReference type="EMBL" id="THU82099.1"/>
    </source>
</evidence>
<accession>A0A4S8L119</accession>
<evidence type="ECO:0000313" key="2">
    <source>
        <dbReference type="Proteomes" id="UP000297245"/>
    </source>
</evidence>
<sequence length="64" mass="6924">TIEGNFLQRSLRILADSPLASVHHATRITLNTSCISFISHTTISRSVCAVLGLDDTSSTPRRKG</sequence>
<organism evidence="1 2">
    <name type="scientific">Dendrothele bispora (strain CBS 962.96)</name>
    <dbReference type="NCBI Taxonomy" id="1314807"/>
    <lineage>
        <taxon>Eukaryota</taxon>
        <taxon>Fungi</taxon>
        <taxon>Dikarya</taxon>
        <taxon>Basidiomycota</taxon>
        <taxon>Agaricomycotina</taxon>
        <taxon>Agaricomycetes</taxon>
        <taxon>Agaricomycetidae</taxon>
        <taxon>Agaricales</taxon>
        <taxon>Agaricales incertae sedis</taxon>
        <taxon>Dendrothele</taxon>
    </lineage>
</organism>
<feature type="non-terminal residue" evidence="1">
    <location>
        <position position="1"/>
    </location>
</feature>
<dbReference type="OrthoDB" id="3099927at2759"/>
<dbReference type="EMBL" id="ML179757">
    <property type="protein sequence ID" value="THU82099.1"/>
    <property type="molecule type" value="Genomic_DNA"/>
</dbReference>
<gene>
    <name evidence="1" type="ORF">K435DRAFT_692177</name>
</gene>
<dbReference type="AlphaFoldDB" id="A0A4S8L119"/>
<dbReference type="Proteomes" id="UP000297245">
    <property type="component" value="Unassembled WGS sequence"/>
</dbReference>
<keyword evidence="2" id="KW-1185">Reference proteome</keyword>
<proteinExistence type="predicted"/>
<reference evidence="1 2" key="1">
    <citation type="journal article" date="2019" name="Nat. Ecol. Evol.">
        <title>Megaphylogeny resolves global patterns of mushroom evolution.</title>
        <authorList>
            <person name="Varga T."/>
            <person name="Krizsan K."/>
            <person name="Foldi C."/>
            <person name="Dima B."/>
            <person name="Sanchez-Garcia M."/>
            <person name="Sanchez-Ramirez S."/>
            <person name="Szollosi G.J."/>
            <person name="Szarkandi J.G."/>
            <person name="Papp V."/>
            <person name="Albert L."/>
            <person name="Andreopoulos W."/>
            <person name="Angelini C."/>
            <person name="Antonin V."/>
            <person name="Barry K.W."/>
            <person name="Bougher N.L."/>
            <person name="Buchanan P."/>
            <person name="Buyck B."/>
            <person name="Bense V."/>
            <person name="Catcheside P."/>
            <person name="Chovatia M."/>
            <person name="Cooper J."/>
            <person name="Damon W."/>
            <person name="Desjardin D."/>
            <person name="Finy P."/>
            <person name="Geml J."/>
            <person name="Haridas S."/>
            <person name="Hughes K."/>
            <person name="Justo A."/>
            <person name="Karasinski D."/>
            <person name="Kautmanova I."/>
            <person name="Kiss B."/>
            <person name="Kocsube S."/>
            <person name="Kotiranta H."/>
            <person name="LaButti K.M."/>
            <person name="Lechner B.E."/>
            <person name="Liimatainen K."/>
            <person name="Lipzen A."/>
            <person name="Lukacs Z."/>
            <person name="Mihaltcheva S."/>
            <person name="Morgado L.N."/>
            <person name="Niskanen T."/>
            <person name="Noordeloos M.E."/>
            <person name="Ohm R.A."/>
            <person name="Ortiz-Santana B."/>
            <person name="Ovrebo C."/>
            <person name="Racz N."/>
            <person name="Riley R."/>
            <person name="Savchenko A."/>
            <person name="Shiryaev A."/>
            <person name="Soop K."/>
            <person name="Spirin V."/>
            <person name="Szebenyi C."/>
            <person name="Tomsovsky M."/>
            <person name="Tulloss R.E."/>
            <person name="Uehling J."/>
            <person name="Grigoriev I.V."/>
            <person name="Vagvolgyi C."/>
            <person name="Papp T."/>
            <person name="Martin F.M."/>
            <person name="Miettinen O."/>
            <person name="Hibbett D.S."/>
            <person name="Nagy L.G."/>
        </authorList>
    </citation>
    <scope>NUCLEOTIDE SEQUENCE [LARGE SCALE GENOMIC DNA]</scope>
    <source>
        <strain evidence="1 2">CBS 962.96</strain>
    </source>
</reference>
<name>A0A4S8L119_DENBC</name>
<protein>
    <submittedName>
        <fullName evidence="1">Uncharacterized protein</fullName>
    </submittedName>
</protein>